<dbReference type="PANTHER" id="PTHR24321">
    <property type="entry name" value="DEHYDROGENASES, SHORT CHAIN"/>
    <property type="match status" value="1"/>
</dbReference>
<dbReference type="SUPFAM" id="SSF51735">
    <property type="entry name" value="NAD(P)-binding Rossmann-fold domains"/>
    <property type="match status" value="1"/>
</dbReference>
<accession>A0A8K0W0J5</accession>
<dbReference type="EMBL" id="JAGMVJ010000006">
    <property type="protein sequence ID" value="KAH7089974.1"/>
    <property type="molecule type" value="Genomic_DNA"/>
</dbReference>
<dbReference type="InterPro" id="IPR036291">
    <property type="entry name" value="NAD(P)-bd_dom_sf"/>
</dbReference>
<evidence type="ECO:0000256" key="1">
    <source>
        <dbReference type="ARBA" id="ARBA00006484"/>
    </source>
</evidence>
<comment type="caution">
    <text evidence="4">The sequence shown here is derived from an EMBL/GenBank/DDBJ whole genome shotgun (WGS) entry which is preliminary data.</text>
</comment>
<comment type="similarity">
    <text evidence="1">Belongs to the short-chain dehydrogenases/reductases (SDR) family.</text>
</comment>
<dbReference type="AlphaFoldDB" id="A0A8K0W0J5"/>
<evidence type="ECO:0000256" key="3">
    <source>
        <dbReference type="ARBA" id="ARBA00023002"/>
    </source>
</evidence>
<evidence type="ECO:0000313" key="4">
    <source>
        <dbReference type="EMBL" id="KAH7089974.1"/>
    </source>
</evidence>
<dbReference type="GO" id="GO:0016491">
    <property type="term" value="F:oxidoreductase activity"/>
    <property type="evidence" value="ECO:0007669"/>
    <property type="project" value="UniProtKB-KW"/>
</dbReference>
<protein>
    <submittedName>
        <fullName evidence="4">3-oxoacyl-reductase</fullName>
    </submittedName>
</protein>
<proteinExistence type="inferred from homology"/>
<dbReference type="Proteomes" id="UP000813461">
    <property type="component" value="Unassembled WGS sequence"/>
</dbReference>
<name>A0A8K0W0J5_9PLEO</name>
<keyword evidence="3" id="KW-0560">Oxidoreductase</keyword>
<organism evidence="4 5">
    <name type="scientific">Paraphoma chrysanthemicola</name>
    <dbReference type="NCBI Taxonomy" id="798071"/>
    <lineage>
        <taxon>Eukaryota</taxon>
        <taxon>Fungi</taxon>
        <taxon>Dikarya</taxon>
        <taxon>Ascomycota</taxon>
        <taxon>Pezizomycotina</taxon>
        <taxon>Dothideomycetes</taxon>
        <taxon>Pleosporomycetidae</taxon>
        <taxon>Pleosporales</taxon>
        <taxon>Pleosporineae</taxon>
        <taxon>Phaeosphaeriaceae</taxon>
        <taxon>Paraphoma</taxon>
    </lineage>
</organism>
<dbReference type="CDD" id="cd05233">
    <property type="entry name" value="SDR_c"/>
    <property type="match status" value="1"/>
</dbReference>
<dbReference type="NCBIfam" id="NF005559">
    <property type="entry name" value="PRK07231.1"/>
    <property type="match status" value="1"/>
</dbReference>
<dbReference type="PANTHER" id="PTHR24321:SF8">
    <property type="entry name" value="ESTRADIOL 17-BETA-DEHYDROGENASE 8-RELATED"/>
    <property type="match status" value="1"/>
</dbReference>
<sequence length="271" mass="28738">MTAHRFINKVVLVTGGSSGLGAAASELFLQEGAKVFITDLEQRDILERLDSPDVCFQKCDVSNASDCANAIRACVEKFGRLDVLFHNAGRIAPFASVVDLDVATFDAVIQTNLSSLFYLARAAILYMRKQGKGSIVSTASISATGGDYGMSAYAASKAGMVNLIRTMALDHAKEGIRVNCVCPGYMETPMTLVGRSNPILHQAVLDSVPIGRGADPKEVARGVLFLASDDASFITGQSLVVDGGTTAWNGNVNVHKVTQQIAAAHPEKQTD</sequence>
<dbReference type="PROSITE" id="PS00061">
    <property type="entry name" value="ADH_SHORT"/>
    <property type="match status" value="1"/>
</dbReference>
<dbReference type="FunFam" id="3.40.50.720:FF:000084">
    <property type="entry name" value="Short-chain dehydrogenase reductase"/>
    <property type="match status" value="1"/>
</dbReference>
<evidence type="ECO:0000313" key="5">
    <source>
        <dbReference type="Proteomes" id="UP000813461"/>
    </source>
</evidence>
<reference evidence="4" key="1">
    <citation type="journal article" date="2021" name="Nat. Commun.">
        <title>Genetic determinants of endophytism in the Arabidopsis root mycobiome.</title>
        <authorList>
            <person name="Mesny F."/>
            <person name="Miyauchi S."/>
            <person name="Thiergart T."/>
            <person name="Pickel B."/>
            <person name="Atanasova L."/>
            <person name="Karlsson M."/>
            <person name="Huettel B."/>
            <person name="Barry K.W."/>
            <person name="Haridas S."/>
            <person name="Chen C."/>
            <person name="Bauer D."/>
            <person name="Andreopoulos W."/>
            <person name="Pangilinan J."/>
            <person name="LaButti K."/>
            <person name="Riley R."/>
            <person name="Lipzen A."/>
            <person name="Clum A."/>
            <person name="Drula E."/>
            <person name="Henrissat B."/>
            <person name="Kohler A."/>
            <person name="Grigoriev I.V."/>
            <person name="Martin F.M."/>
            <person name="Hacquard S."/>
        </authorList>
    </citation>
    <scope>NUCLEOTIDE SEQUENCE</scope>
    <source>
        <strain evidence="4">MPI-SDFR-AT-0120</strain>
    </source>
</reference>
<dbReference type="InterPro" id="IPR002347">
    <property type="entry name" value="SDR_fam"/>
</dbReference>
<evidence type="ECO:0000256" key="2">
    <source>
        <dbReference type="ARBA" id="ARBA00022857"/>
    </source>
</evidence>
<keyword evidence="2" id="KW-0521">NADP</keyword>
<gene>
    <name evidence="4" type="ORF">FB567DRAFT_619370</name>
</gene>
<dbReference type="PRINTS" id="PR00080">
    <property type="entry name" value="SDRFAMILY"/>
</dbReference>
<dbReference type="PRINTS" id="PR00081">
    <property type="entry name" value="GDHRDH"/>
</dbReference>
<dbReference type="InterPro" id="IPR020904">
    <property type="entry name" value="Sc_DH/Rdtase_CS"/>
</dbReference>
<dbReference type="Gene3D" id="3.40.50.720">
    <property type="entry name" value="NAD(P)-binding Rossmann-like Domain"/>
    <property type="match status" value="1"/>
</dbReference>
<dbReference type="Pfam" id="PF13561">
    <property type="entry name" value="adh_short_C2"/>
    <property type="match status" value="1"/>
</dbReference>
<keyword evidence="5" id="KW-1185">Reference proteome</keyword>
<dbReference type="OrthoDB" id="1669814at2759"/>